<proteinExistence type="predicted"/>
<name>A0A160FUL3_9BURK</name>
<protein>
    <submittedName>
        <fullName evidence="1">Uncharacterized protein</fullName>
    </submittedName>
</protein>
<dbReference type="STRING" id="1804984.AYM40_30105"/>
<evidence type="ECO:0000313" key="1">
    <source>
        <dbReference type="EMBL" id="ANB76468.1"/>
    </source>
</evidence>
<accession>A0A160FUL3</accession>
<dbReference type="Proteomes" id="UP000076852">
    <property type="component" value="Chromosome 2"/>
</dbReference>
<keyword evidence="2" id="KW-1185">Reference proteome</keyword>
<dbReference type="KEGG" id="buz:AYM40_30105"/>
<dbReference type="EMBL" id="CP014579">
    <property type="protein sequence ID" value="ANB76468.1"/>
    <property type="molecule type" value="Genomic_DNA"/>
</dbReference>
<sequence length="61" mass="6824">MSHPPIGPLPAELQTHPGYRQVFKPGQLTFGFIMPLEGYPSSPFPTLHDHQRLARQADDAE</sequence>
<dbReference type="RefSeq" id="WP_063499690.1">
    <property type="nucleotide sequence ID" value="NZ_CP014579.1"/>
</dbReference>
<evidence type="ECO:0000313" key="2">
    <source>
        <dbReference type="Proteomes" id="UP000076852"/>
    </source>
</evidence>
<organism evidence="1 2">
    <name type="scientific">Paraburkholderia phytofirmans OLGA172</name>
    <dbReference type="NCBI Taxonomy" id="1417228"/>
    <lineage>
        <taxon>Bacteria</taxon>
        <taxon>Pseudomonadati</taxon>
        <taxon>Pseudomonadota</taxon>
        <taxon>Betaproteobacteria</taxon>
        <taxon>Burkholderiales</taxon>
        <taxon>Burkholderiaceae</taxon>
        <taxon>Paraburkholderia</taxon>
    </lineage>
</organism>
<reference evidence="1 2" key="1">
    <citation type="journal article" date="2016" name="Gene">
        <title>PacBio SMRT assembly of a complex multi-replicon genome reveals chlorocatechol degradative operon in a region of genome plasticity.</title>
        <authorList>
            <person name="Ricker N."/>
            <person name="Shen S.Y."/>
            <person name="Goordial J."/>
            <person name="Jin S."/>
            <person name="Fulthorpe R.R."/>
        </authorList>
    </citation>
    <scope>NUCLEOTIDE SEQUENCE [LARGE SCALE GENOMIC DNA]</scope>
    <source>
        <strain evidence="1 2">OLGA172</strain>
    </source>
</reference>
<gene>
    <name evidence="1" type="ORF">AYM40_30105</name>
</gene>
<dbReference type="AlphaFoldDB" id="A0A160FUL3"/>